<evidence type="ECO:0000313" key="2">
    <source>
        <dbReference type="EMBL" id="PIC30729.1"/>
    </source>
</evidence>
<gene>
    <name evidence="2" type="primary">Cnig_chr_V.g21873</name>
    <name evidence="2" type="ORF">B9Z55_021873</name>
</gene>
<organism evidence="2 3">
    <name type="scientific">Caenorhabditis nigoni</name>
    <dbReference type="NCBI Taxonomy" id="1611254"/>
    <lineage>
        <taxon>Eukaryota</taxon>
        <taxon>Metazoa</taxon>
        <taxon>Ecdysozoa</taxon>
        <taxon>Nematoda</taxon>
        <taxon>Chromadorea</taxon>
        <taxon>Rhabditida</taxon>
        <taxon>Rhabditina</taxon>
        <taxon>Rhabditomorpha</taxon>
        <taxon>Rhabditoidea</taxon>
        <taxon>Rhabditidae</taxon>
        <taxon>Peloderinae</taxon>
        <taxon>Caenorhabditis</taxon>
    </lineage>
</organism>
<keyword evidence="3" id="KW-1185">Reference proteome</keyword>
<dbReference type="Proteomes" id="UP000230233">
    <property type="component" value="Chromosome V"/>
</dbReference>
<feature type="region of interest" description="Disordered" evidence="1">
    <location>
        <begin position="192"/>
        <end position="250"/>
    </location>
</feature>
<accession>A0A2G5TTU8</accession>
<protein>
    <submittedName>
        <fullName evidence="2">Uncharacterized protein</fullName>
    </submittedName>
</protein>
<evidence type="ECO:0000313" key="3">
    <source>
        <dbReference type="Proteomes" id="UP000230233"/>
    </source>
</evidence>
<dbReference type="OrthoDB" id="10483999at2759"/>
<proteinExistence type="predicted"/>
<name>A0A2G5TTU8_9PELO</name>
<dbReference type="EMBL" id="PDUG01000005">
    <property type="protein sequence ID" value="PIC30729.1"/>
    <property type="molecule type" value="Genomic_DNA"/>
</dbReference>
<sequence>MKNILFQRLLAFTSSGAVSYFQKVAPGDTWKLKEDNFNSEELRIVISRRRCSEYEITVTSIGRVITFGPEAQSEMHLHGWRCDLGTRCNKRVEERIFENVFFNNGKQQRGRGRPRKEANNEEESELQDCFVCPGCKPPAGLTGDKDSTDYRCGWCLCWYHEEHTTWTESPKYKGQYWCGNCDKLPDVDGSRKLRKRKANEPTRRSAQIRAYDNLSKYSAKRRKEEDDDEEEKSTPKRRNTTATPKRSQRR</sequence>
<comment type="caution">
    <text evidence="2">The sequence shown here is derived from an EMBL/GenBank/DDBJ whole genome shotgun (WGS) entry which is preliminary data.</text>
</comment>
<reference evidence="3" key="1">
    <citation type="submission" date="2017-10" db="EMBL/GenBank/DDBJ databases">
        <title>Rapid genome shrinkage in a self-fertile nematode reveals novel sperm competition proteins.</title>
        <authorList>
            <person name="Yin D."/>
            <person name="Schwarz E.M."/>
            <person name="Thomas C.G."/>
            <person name="Felde R.L."/>
            <person name="Korf I.F."/>
            <person name="Cutter A.D."/>
            <person name="Schartner C.M."/>
            <person name="Ralston E.J."/>
            <person name="Meyer B.J."/>
            <person name="Haag E.S."/>
        </authorList>
    </citation>
    <scope>NUCLEOTIDE SEQUENCE [LARGE SCALE GENOMIC DNA]</scope>
    <source>
        <strain evidence="3">JU1422</strain>
    </source>
</reference>
<dbReference type="AlphaFoldDB" id="A0A2G5TTU8"/>
<evidence type="ECO:0000256" key="1">
    <source>
        <dbReference type="SAM" id="MobiDB-lite"/>
    </source>
</evidence>
<feature type="compositionally biased region" description="Polar residues" evidence="1">
    <location>
        <begin position="240"/>
        <end position="250"/>
    </location>
</feature>